<keyword evidence="13" id="KW-1185">Reference proteome</keyword>
<accession>A0A8B6FAV6</accession>
<feature type="region of interest" description="Disordered" evidence="10">
    <location>
        <begin position="434"/>
        <end position="464"/>
    </location>
</feature>
<evidence type="ECO:0000256" key="8">
    <source>
        <dbReference type="ARBA" id="ARBA00023170"/>
    </source>
</evidence>
<dbReference type="FunFam" id="2.60.120.920:FF:000005">
    <property type="entry name" value="Putative E3 ubiquitin-protein ligase NEURL1B"/>
    <property type="match status" value="2"/>
</dbReference>
<keyword evidence="12" id="KW-0808">Transferase</keyword>
<keyword evidence="2" id="KW-0677">Repeat</keyword>
<keyword evidence="6" id="KW-0238">DNA-binding</keyword>
<dbReference type="InterPro" id="IPR013088">
    <property type="entry name" value="Znf_NHR/GATA"/>
</dbReference>
<dbReference type="SUPFAM" id="SSF57716">
    <property type="entry name" value="Glucocorticoid receptor-like (DNA-binding domain)"/>
    <property type="match status" value="1"/>
</dbReference>
<dbReference type="GO" id="GO:0043565">
    <property type="term" value="F:sequence-specific DNA binding"/>
    <property type="evidence" value="ECO:0007669"/>
    <property type="project" value="InterPro"/>
</dbReference>
<feature type="compositionally biased region" description="Polar residues" evidence="10">
    <location>
        <begin position="442"/>
        <end position="452"/>
    </location>
</feature>
<keyword evidence="12" id="KW-0012">Acyltransferase</keyword>
<keyword evidence="5" id="KW-0805">Transcription regulation</keyword>
<dbReference type="EC" id="2.3.2.27" evidence="12"/>
<dbReference type="PANTHER" id="PTHR12429">
    <property type="entry name" value="NEURALIZED"/>
    <property type="match status" value="1"/>
</dbReference>
<feature type="region of interest" description="Disordered" evidence="10">
    <location>
        <begin position="696"/>
        <end position="715"/>
    </location>
</feature>
<keyword evidence="4" id="KW-0862">Zinc</keyword>
<dbReference type="InterPro" id="IPR043136">
    <property type="entry name" value="B30.2/SPRY_sf"/>
</dbReference>
<feature type="compositionally biased region" description="Low complexity" evidence="10">
    <location>
        <begin position="505"/>
        <end position="520"/>
    </location>
</feature>
<dbReference type="EMBL" id="UYJE01006571">
    <property type="protein sequence ID" value="VDI47073.1"/>
    <property type="molecule type" value="Genomic_DNA"/>
</dbReference>
<name>A0A8B6FAV6_MYTGA</name>
<keyword evidence="8" id="KW-0675">Receptor</keyword>
<dbReference type="SMART" id="SM00588">
    <property type="entry name" value="NEUZ"/>
    <property type="match status" value="2"/>
</dbReference>
<evidence type="ECO:0000259" key="11">
    <source>
        <dbReference type="PROSITE" id="PS51065"/>
    </source>
</evidence>
<dbReference type="OrthoDB" id="6078042at2759"/>
<keyword evidence="7" id="KW-0804">Transcription</keyword>
<dbReference type="PROSITE" id="PS51065">
    <property type="entry name" value="NHR"/>
    <property type="match status" value="2"/>
</dbReference>
<evidence type="ECO:0000256" key="5">
    <source>
        <dbReference type="ARBA" id="ARBA00023015"/>
    </source>
</evidence>
<dbReference type="Pfam" id="PF07177">
    <property type="entry name" value="Neuralized"/>
    <property type="match status" value="2"/>
</dbReference>
<dbReference type="GO" id="GO:0008270">
    <property type="term" value="F:zinc ion binding"/>
    <property type="evidence" value="ECO:0007669"/>
    <property type="project" value="UniProtKB-KW"/>
</dbReference>
<dbReference type="InterPro" id="IPR037962">
    <property type="entry name" value="Neuralized"/>
</dbReference>
<dbReference type="InterPro" id="IPR006573">
    <property type="entry name" value="NHR_dom"/>
</dbReference>
<dbReference type="InterPro" id="IPR001628">
    <property type="entry name" value="Znf_hrmn_rcpt"/>
</dbReference>
<evidence type="ECO:0000256" key="10">
    <source>
        <dbReference type="SAM" id="MobiDB-lite"/>
    </source>
</evidence>
<evidence type="ECO:0000256" key="7">
    <source>
        <dbReference type="ARBA" id="ARBA00023163"/>
    </source>
</evidence>
<evidence type="ECO:0000256" key="2">
    <source>
        <dbReference type="ARBA" id="ARBA00022737"/>
    </source>
</evidence>
<dbReference type="Pfam" id="PF00105">
    <property type="entry name" value="zf-C4"/>
    <property type="match status" value="1"/>
</dbReference>
<evidence type="ECO:0000256" key="4">
    <source>
        <dbReference type="ARBA" id="ARBA00022833"/>
    </source>
</evidence>
<feature type="domain" description="NHR" evidence="11">
    <location>
        <begin position="274"/>
        <end position="430"/>
    </location>
</feature>
<evidence type="ECO:0000313" key="12">
    <source>
        <dbReference type="EMBL" id="VDI47073.1"/>
    </source>
</evidence>
<evidence type="ECO:0000256" key="6">
    <source>
        <dbReference type="ARBA" id="ARBA00023125"/>
    </source>
</evidence>
<keyword evidence="9" id="KW-0539">Nucleus</keyword>
<evidence type="ECO:0000256" key="1">
    <source>
        <dbReference type="ARBA" id="ARBA00022723"/>
    </source>
</evidence>
<sequence length="800" mass="90172">MGLCTMESVMFDLSKSRKLRKRGSLPELFHAFEGMLFHRRGLVDRRNRFSADLTGVNTDWPIQFHDIHGDNVALSHDKARARRADSFCKSICFSNRPIAINERVYLKFSQTSSSWSGVLRFGFTSLDPGSTQGPDLPRYACPDMTNKPGNWAKALGERYAAINNVLHFWYNRNGDVMFGINGEDIGLFFTGVATNTPLWALMDIYGNTIEIEFVKFEAPLLNNMLNRPSVSMPSEISAITSQMTAMTSETQPSTTVVQSNSLPIKYYTMTRFSLMQWHKLQGKNIQITDPSRTIANRTPEEFCNGYVFSSRPLKCGEKVVLQVLGIDRSYVGGLAVGFTTCSPDSVSQSELPDDADLLLDRMEYWVVNKDVYRSPEIGDELCFHLTNDGEVRYSRNNSKVATLMHVDRTLPLWIFFDIYGNIQKMRCLGVAPHQPPVPPRPRSTSYLTQGSPLSVALPRPERPVQPTNQNIANSHASTLQQRQLQEQHAASMVRSISVPSGVYVSSKSSPPVPPKSHSISTPTSPTENMIPENDISECTTELSVSSCRTFIVATVQYRSILKCEEQSNCTIYFRKEFCPHCRFKKCLWAGAVVAEVPLRLQKLSKFKQSLTVKRKKQPKRNTKRIKMKTCVKPATATRQTPTMYLTSDTDCDIKDDCVTLVDNSYPIKLSVGQKDNSYPIKLSGGQKDNSYPIKLSGGQKDNSYPIKSSGGLKNHRRPEKLTAISDSCIKNESSKVTLCFGIKETSDTEIPLKPLSEKNDIEENFHYFKQNLGPISTRDILTDWQRLHKSVQEQFQKLKN</sequence>
<keyword evidence="3" id="KW-0863">Zinc-finger</keyword>
<dbReference type="Gene3D" id="2.60.120.920">
    <property type="match status" value="2"/>
</dbReference>
<protein>
    <submittedName>
        <fullName evidence="12">Protein neuralized</fullName>
        <ecNumber evidence="12">2.3.2.27</ecNumber>
    </submittedName>
</protein>
<feature type="domain" description="NHR" evidence="11">
    <location>
        <begin position="61"/>
        <end position="216"/>
    </location>
</feature>
<keyword evidence="1" id="KW-0479">Metal-binding</keyword>
<evidence type="ECO:0000256" key="3">
    <source>
        <dbReference type="ARBA" id="ARBA00022771"/>
    </source>
</evidence>
<dbReference type="AlphaFoldDB" id="A0A8B6FAV6"/>
<dbReference type="GO" id="GO:0061630">
    <property type="term" value="F:ubiquitin protein ligase activity"/>
    <property type="evidence" value="ECO:0007669"/>
    <property type="project" value="UniProtKB-EC"/>
</dbReference>
<comment type="caution">
    <text evidence="12">The sequence shown here is derived from an EMBL/GenBank/DDBJ whole genome shotgun (WGS) entry which is preliminary data.</text>
</comment>
<dbReference type="Proteomes" id="UP000596742">
    <property type="component" value="Unassembled WGS sequence"/>
</dbReference>
<gene>
    <name evidence="12" type="ORF">MGAL_10B093805</name>
</gene>
<proteinExistence type="predicted"/>
<dbReference type="Gene3D" id="3.30.50.10">
    <property type="entry name" value="Erythroid Transcription Factor GATA-1, subunit A"/>
    <property type="match status" value="1"/>
</dbReference>
<dbReference type="PANTHER" id="PTHR12429:SF6">
    <property type="entry name" value="PROTEIN NEURALIZED"/>
    <property type="match status" value="1"/>
</dbReference>
<evidence type="ECO:0000256" key="9">
    <source>
        <dbReference type="ARBA" id="ARBA00023242"/>
    </source>
</evidence>
<feature type="region of interest" description="Disordered" evidence="10">
    <location>
        <begin position="505"/>
        <end position="529"/>
    </location>
</feature>
<organism evidence="12 13">
    <name type="scientific">Mytilus galloprovincialis</name>
    <name type="common">Mediterranean mussel</name>
    <dbReference type="NCBI Taxonomy" id="29158"/>
    <lineage>
        <taxon>Eukaryota</taxon>
        <taxon>Metazoa</taxon>
        <taxon>Spiralia</taxon>
        <taxon>Lophotrochozoa</taxon>
        <taxon>Mollusca</taxon>
        <taxon>Bivalvia</taxon>
        <taxon>Autobranchia</taxon>
        <taxon>Pteriomorphia</taxon>
        <taxon>Mytilida</taxon>
        <taxon>Mytiloidea</taxon>
        <taxon>Mytilidae</taxon>
        <taxon>Mytilinae</taxon>
        <taxon>Mytilus</taxon>
    </lineage>
</organism>
<evidence type="ECO:0000313" key="13">
    <source>
        <dbReference type="Proteomes" id="UP000596742"/>
    </source>
</evidence>
<dbReference type="GO" id="GO:0003700">
    <property type="term" value="F:DNA-binding transcription factor activity"/>
    <property type="evidence" value="ECO:0007669"/>
    <property type="project" value="InterPro"/>
</dbReference>
<reference evidence="12" key="1">
    <citation type="submission" date="2018-11" db="EMBL/GenBank/DDBJ databases">
        <authorList>
            <person name="Alioto T."/>
            <person name="Alioto T."/>
        </authorList>
    </citation>
    <scope>NUCLEOTIDE SEQUENCE</scope>
</reference>